<gene>
    <name evidence="2" type="ORF">ACFOEE_17845</name>
</gene>
<keyword evidence="1" id="KW-1133">Transmembrane helix</keyword>
<accession>A0ABV7CPF8</accession>
<dbReference type="RefSeq" id="WP_377127539.1">
    <property type="nucleotide sequence ID" value="NZ_JBHRSD010000039.1"/>
</dbReference>
<keyword evidence="1" id="KW-0472">Membrane</keyword>
<comment type="caution">
    <text evidence="2">The sequence shown here is derived from an EMBL/GenBank/DDBJ whole genome shotgun (WGS) entry which is preliminary data.</text>
</comment>
<keyword evidence="3" id="KW-1185">Reference proteome</keyword>
<reference evidence="3" key="1">
    <citation type="journal article" date="2019" name="Int. J. Syst. Evol. Microbiol.">
        <title>The Global Catalogue of Microorganisms (GCM) 10K type strain sequencing project: providing services to taxonomists for standard genome sequencing and annotation.</title>
        <authorList>
            <consortium name="The Broad Institute Genomics Platform"/>
            <consortium name="The Broad Institute Genome Sequencing Center for Infectious Disease"/>
            <person name="Wu L."/>
            <person name="Ma J."/>
        </authorList>
    </citation>
    <scope>NUCLEOTIDE SEQUENCE [LARGE SCALE GENOMIC DNA]</scope>
    <source>
        <strain evidence="3">KCTC 42730</strain>
    </source>
</reference>
<organism evidence="2 3">
    <name type="scientific">Pseudoalteromonas fenneropenaei</name>
    <dbReference type="NCBI Taxonomy" id="1737459"/>
    <lineage>
        <taxon>Bacteria</taxon>
        <taxon>Pseudomonadati</taxon>
        <taxon>Pseudomonadota</taxon>
        <taxon>Gammaproteobacteria</taxon>
        <taxon>Alteromonadales</taxon>
        <taxon>Pseudoalteromonadaceae</taxon>
        <taxon>Pseudoalteromonas</taxon>
    </lineage>
</organism>
<proteinExistence type="predicted"/>
<dbReference type="EMBL" id="JBHRSD010000039">
    <property type="protein sequence ID" value="MFC3034373.1"/>
    <property type="molecule type" value="Genomic_DNA"/>
</dbReference>
<keyword evidence="1" id="KW-0812">Transmembrane</keyword>
<evidence type="ECO:0000313" key="2">
    <source>
        <dbReference type="EMBL" id="MFC3034373.1"/>
    </source>
</evidence>
<name>A0ABV7CPF8_9GAMM</name>
<sequence length="67" mass="8271">MIEKIRKWWKGEAYYLESVFPGIRYKRHWTAKFARIIVEFYLKNWQWWLGFLVAVSGLFIAYKKLVP</sequence>
<evidence type="ECO:0000313" key="3">
    <source>
        <dbReference type="Proteomes" id="UP001595453"/>
    </source>
</evidence>
<dbReference type="Proteomes" id="UP001595453">
    <property type="component" value="Unassembled WGS sequence"/>
</dbReference>
<feature type="transmembrane region" description="Helical" evidence="1">
    <location>
        <begin position="45"/>
        <end position="62"/>
    </location>
</feature>
<evidence type="ECO:0000256" key="1">
    <source>
        <dbReference type="SAM" id="Phobius"/>
    </source>
</evidence>
<protein>
    <submittedName>
        <fullName evidence="2">Uncharacterized protein</fullName>
    </submittedName>
</protein>